<dbReference type="PANTHER" id="PTHR43166:SF9">
    <property type="entry name" value="GLUTAMATE_ASPARTATE IMPORT ATP-BINDING PROTEIN GLTL"/>
    <property type="match status" value="1"/>
</dbReference>
<comment type="similarity">
    <text evidence="2">Belongs to the ABC transporter superfamily.</text>
</comment>
<evidence type="ECO:0000256" key="5">
    <source>
        <dbReference type="ARBA" id="ARBA00022519"/>
    </source>
</evidence>
<accession>A0A1N6JD77</accession>
<keyword evidence="5" id="KW-0997">Cell inner membrane</keyword>
<dbReference type="GO" id="GO:0016887">
    <property type="term" value="F:ATP hydrolysis activity"/>
    <property type="evidence" value="ECO:0007669"/>
    <property type="project" value="InterPro"/>
</dbReference>
<keyword evidence="7 11" id="KW-0067">ATP-binding</keyword>
<dbReference type="SMART" id="SM00382">
    <property type="entry name" value="AAA"/>
    <property type="match status" value="1"/>
</dbReference>
<dbReference type="InterPro" id="IPR027417">
    <property type="entry name" value="P-loop_NTPase"/>
</dbReference>
<dbReference type="SUPFAM" id="SSF52540">
    <property type="entry name" value="P-loop containing nucleoside triphosphate hydrolases"/>
    <property type="match status" value="1"/>
</dbReference>
<gene>
    <name evidence="11" type="ORF">SAMN05444168_4220</name>
</gene>
<evidence type="ECO:0000259" key="10">
    <source>
        <dbReference type="PROSITE" id="PS50893"/>
    </source>
</evidence>
<dbReference type="InterPro" id="IPR030679">
    <property type="entry name" value="ABC_ATPase_HisP-typ"/>
</dbReference>
<proteinExistence type="inferred from homology"/>
<name>A0A1N6JD77_9BURK</name>
<protein>
    <submittedName>
        <fullName evidence="11">Amino acid ABC transporter ATP-binding protein, PAAT family</fullName>
    </submittedName>
</protein>
<dbReference type="PROSITE" id="PS50893">
    <property type="entry name" value="ABC_TRANSPORTER_2"/>
    <property type="match status" value="1"/>
</dbReference>
<dbReference type="AlphaFoldDB" id="A0A1N6JD77"/>
<keyword evidence="6" id="KW-0547">Nucleotide-binding</keyword>
<dbReference type="EMBL" id="FSRM01000002">
    <property type="protein sequence ID" value="SIO42177.1"/>
    <property type="molecule type" value="Genomic_DNA"/>
</dbReference>
<dbReference type="GO" id="GO:0015424">
    <property type="term" value="F:ABC-type amino acid transporter activity"/>
    <property type="evidence" value="ECO:0007669"/>
    <property type="project" value="InterPro"/>
</dbReference>
<dbReference type="NCBIfam" id="TIGR03005">
    <property type="entry name" value="ectoine_ehuA"/>
    <property type="match status" value="1"/>
</dbReference>
<evidence type="ECO:0000313" key="12">
    <source>
        <dbReference type="Proteomes" id="UP000184693"/>
    </source>
</evidence>
<dbReference type="GO" id="GO:0005886">
    <property type="term" value="C:plasma membrane"/>
    <property type="evidence" value="ECO:0007669"/>
    <property type="project" value="UniProtKB-SubCell"/>
</dbReference>
<dbReference type="GO" id="GO:0005524">
    <property type="term" value="F:ATP binding"/>
    <property type="evidence" value="ECO:0007669"/>
    <property type="project" value="UniProtKB-KW"/>
</dbReference>
<dbReference type="InterPro" id="IPR003593">
    <property type="entry name" value="AAA+_ATPase"/>
</dbReference>
<evidence type="ECO:0000256" key="2">
    <source>
        <dbReference type="ARBA" id="ARBA00005417"/>
    </source>
</evidence>
<sequence length="295" mass="32628">MKTDTETSTPLQPDAPVMEKEMNRDPADVLSTAAGCEAEAPMVRFAGVTKRYGALTVLDSLDLEIARNEKVAIIGPSGSGKSTLLRVLMTLDPLTGGTIEVDGEPLTHMCKNGELVPASVRHLRRVRSKIGMVFQSFNLFPHMTALANTIEAPMRVHDLSRKEATDRARELLSLVGLEDKCDHYPSQLSGGQQQRVAIARALAMRPKVMLFDEVTSALDPELCGEVLNVIRRLGSEHNLTMLMVTHQMGFAREFADRVCFFSEGKILEQGTPQQFFAAPQHQRTQQFLRAVREAI</sequence>
<dbReference type="InterPro" id="IPR003439">
    <property type="entry name" value="ABC_transporter-like_ATP-bd"/>
</dbReference>
<dbReference type="Gene3D" id="3.40.50.300">
    <property type="entry name" value="P-loop containing nucleotide triphosphate hydrolases"/>
    <property type="match status" value="1"/>
</dbReference>
<evidence type="ECO:0000256" key="3">
    <source>
        <dbReference type="ARBA" id="ARBA00022448"/>
    </source>
</evidence>
<dbReference type="PANTHER" id="PTHR43166">
    <property type="entry name" value="AMINO ACID IMPORT ATP-BINDING PROTEIN"/>
    <property type="match status" value="1"/>
</dbReference>
<keyword evidence="9" id="KW-0472">Membrane</keyword>
<dbReference type="Pfam" id="PF00005">
    <property type="entry name" value="ABC_tran"/>
    <property type="match status" value="1"/>
</dbReference>
<evidence type="ECO:0000256" key="7">
    <source>
        <dbReference type="ARBA" id="ARBA00022840"/>
    </source>
</evidence>
<dbReference type="CDD" id="cd03262">
    <property type="entry name" value="ABC_HisP_GlnQ"/>
    <property type="match status" value="1"/>
</dbReference>
<dbReference type="InterPro" id="IPR014343">
    <property type="entry name" value="Ectoine_EhuA"/>
</dbReference>
<evidence type="ECO:0000256" key="8">
    <source>
        <dbReference type="ARBA" id="ARBA00022970"/>
    </source>
</evidence>
<evidence type="ECO:0000256" key="4">
    <source>
        <dbReference type="ARBA" id="ARBA00022475"/>
    </source>
</evidence>
<keyword evidence="3" id="KW-0813">Transport</keyword>
<reference evidence="11 12" key="1">
    <citation type="submission" date="2016-11" db="EMBL/GenBank/DDBJ databases">
        <authorList>
            <person name="Jaros S."/>
            <person name="Januszkiewicz K."/>
            <person name="Wedrychowicz H."/>
        </authorList>
    </citation>
    <scope>NUCLEOTIDE SEQUENCE [LARGE SCALE GENOMIC DNA]</scope>
    <source>
        <strain evidence="11 12">GAS86</strain>
    </source>
</reference>
<evidence type="ECO:0000256" key="9">
    <source>
        <dbReference type="ARBA" id="ARBA00023136"/>
    </source>
</evidence>
<keyword evidence="4" id="KW-1003">Cell membrane</keyword>
<keyword evidence="8" id="KW-0029">Amino-acid transport</keyword>
<dbReference type="InterPro" id="IPR050086">
    <property type="entry name" value="MetN_ABC_transporter-like"/>
</dbReference>
<dbReference type="PIRSF" id="PIRSF039085">
    <property type="entry name" value="ABC_ATPase_HisP"/>
    <property type="match status" value="1"/>
</dbReference>
<organism evidence="11 12">
    <name type="scientific">Paraburkholderia phenazinium</name>
    <dbReference type="NCBI Taxonomy" id="60549"/>
    <lineage>
        <taxon>Bacteria</taxon>
        <taxon>Pseudomonadati</taxon>
        <taxon>Pseudomonadota</taxon>
        <taxon>Betaproteobacteria</taxon>
        <taxon>Burkholderiales</taxon>
        <taxon>Burkholderiaceae</taxon>
        <taxon>Paraburkholderia</taxon>
    </lineage>
</organism>
<evidence type="ECO:0000256" key="6">
    <source>
        <dbReference type="ARBA" id="ARBA00022741"/>
    </source>
</evidence>
<evidence type="ECO:0000256" key="1">
    <source>
        <dbReference type="ARBA" id="ARBA00004202"/>
    </source>
</evidence>
<dbReference type="Proteomes" id="UP000184693">
    <property type="component" value="Unassembled WGS sequence"/>
</dbReference>
<evidence type="ECO:0000313" key="11">
    <source>
        <dbReference type="EMBL" id="SIO42177.1"/>
    </source>
</evidence>
<dbReference type="InterPro" id="IPR017871">
    <property type="entry name" value="ABC_transporter-like_CS"/>
</dbReference>
<feature type="domain" description="ABC transporter" evidence="10">
    <location>
        <begin position="43"/>
        <end position="288"/>
    </location>
</feature>
<dbReference type="PROSITE" id="PS00211">
    <property type="entry name" value="ABC_TRANSPORTER_1"/>
    <property type="match status" value="1"/>
</dbReference>
<comment type="subcellular location">
    <subcellularLocation>
        <location evidence="1">Cell membrane</location>
        <topology evidence="1">Peripheral membrane protein</topology>
    </subcellularLocation>
</comment>